<dbReference type="EMBL" id="BMOO01000004">
    <property type="protein sequence ID" value="GGM69257.1"/>
    <property type="molecule type" value="Genomic_DNA"/>
</dbReference>
<dbReference type="Gene3D" id="1.20.120.1870">
    <property type="entry name" value="Fic/DOC protein, Fido domain"/>
    <property type="match status" value="1"/>
</dbReference>
<organism evidence="1 2">
    <name type="scientific">Halarchaeum rubridurum</name>
    <dbReference type="NCBI Taxonomy" id="489911"/>
    <lineage>
        <taxon>Archaea</taxon>
        <taxon>Methanobacteriati</taxon>
        <taxon>Methanobacteriota</taxon>
        <taxon>Stenosarchaea group</taxon>
        <taxon>Halobacteria</taxon>
        <taxon>Halobacteriales</taxon>
        <taxon>Halobacteriaceae</taxon>
    </lineage>
</organism>
<dbReference type="AlphaFoldDB" id="A0A830G0G6"/>
<evidence type="ECO:0000313" key="2">
    <source>
        <dbReference type="Proteomes" id="UP000614609"/>
    </source>
</evidence>
<keyword evidence="2" id="KW-1185">Reference proteome</keyword>
<reference evidence="1" key="2">
    <citation type="submission" date="2020-09" db="EMBL/GenBank/DDBJ databases">
        <authorList>
            <person name="Sun Q."/>
            <person name="Ohkuma M."/>
        </authorList>
    </citation>
    <scope>NUCLEOTIDE SEQUENCE</scope>
    <source>
        <strain evidence="1">JCM 16108</strain>
    </source>
</reference>
<reference evidence="1" key="1">
    <citation type="journal article" date="2014" name="Int. J. Syst. Evol. Microbiol.">
        <title>Complete genome sequence of Corynebacterium casei LMG S-19264T (=DSM 44701T), isolated from a smear-ripened cheese.</title>
        <authorList>
            <consortium name="US DOE Joint Genome Institute (JGI-PGF)"/>
            <person name="Walter F."/>
            <person name="Albersmeier A."/>
            <person name="Kalinowski J."/>
            <person name="Ruckert C."/>
        </authorList>
    </citation>
    <scope>NUCLEOTIDE SEQUENCE</scope>
    <source>
        <strain evidence="1">JCM 16108</strain>
    </source>
</reference>
<evidence type="ECO:0000313" key="1">
    <source>
        <dbReference type="EMBL" id="GGM69257.1"/>
    </source>
</evidence>
<accession>A0A830G0G6</accession>
<sequence length="157" mass="18611">MPKITDSTVLSAEDIKWRNRSFFRNPEHTYITNHPSPRMTRRKIENVRNSDLRRVIRGLPEDEHLYSQCALWVHALAGKQFFPDANHRTSMLTLQYLLEENGVTVSDWPGQGIEETIRESKEFLRSAGARRLDQLWEKDPLYTIWLDHFVQLFRSRS</sequence>
<comment type="caution">
    <text evidence="1">The sequence shown here is derived from an EMBL/GenBank/DDBJ whole genome shotgun (WGS) entry which is preliminary data.</text>
</comment>
<proteinExistence type="predicted"/>
<protein>
    <recommendedName>
        <fullName evidence="3">Fido domain-containing protein</fullName>
    </recommendedName>
</protein>
<name>A0A830G0G6_9EURY</name>
<gene>
    <name evidence="1" type="ORF">GCM10009017_19310</name>
</gene>
<evidence type="ECO:0008006" key="3">
    <source>
        <dbReference type="Google" id="ProtNLM"/>
    </source>
</evidence>
<dbReference type="InterPro" id="IPR053737">
    <property type="entry name" value="Type_II_TA_Toxin"/>
</dbReference>
<dbReference type="Proteomes" id="UP000614609">
    <property type="component" value="Unassembled WGS sequence"/>
</dbReference>